<dbReference type="EMBL" id="JBBNAG010000006">
    <property type="protein sequence ID" value="KAK9126863.1"/>
    <property type="molecule type" value="Genomic_DNA"/>
</dbReference>
<evidence type="ECO:0000259" key="8">
    <source>
        <dbReference type="Pfam" id="PF07034"/>
    </source>
</evidence>
<feature type="domain" description="Origin recognition complex subunit 3 N-terminal" evidence="8">
    <location>
        <begin position="180"/>
        <end position="330"/>
    </location>
</feature>
<feature type="coiled-coil region" evidence="6">
    <location>
        <begin position="483"/>
        <end position="510"/>
    </location>
</feature>
<dbReference type="Pfam" id="PF18137">
    <property type="entry name" value="WHD_ORC"/>
    <property type="match status" value="1"/>
</dbReference>
<evidence type="ECO:0000259" key="9">
    <source>
        <dbReference type="Pfam" id="PF18137"/>
    </source>
</evidence>
<organism evidence="10 11">
    <name type="scientific">Stephania cephalantha</name>
    <dbReference type="NCBI Taxonomy" id="152367"/>
    <lineage>
        <taxon>Eukaryota</taxon>
        <taxon>Viridiplantae</taxon>
        <taxon>Streptophyta</taxon>
        <taxon>Embryophyta</taxon>
        <taxon>Tracheophyta</taxon>
        <taxon>Spermatophyta</taxon>
        <taxon>Magnoliopsida</taxon>
        <taxon>Ranunculales</taxon>
        <taxon>Menispermaceae</taxon>
        <taxon>Menispermoideae</taxon>
        <taxon>Cissampelideae</taxon>
        <taxon>Stephania</taxon>
    </lineage>
</organism>
<evidence type="ECO:0000313" key="10">
    <source>
        <dbReference type="EMBL" id="KAK9126863.1"/>
    </source>
</evidence>
<dbReference type="InterPro" id="IPR020795">
    <property type="entry name" value="ORC3"/>
</dbReference>
<comment type="similarity">
    <text evidence="2">Belongs to the ORC3 family.</text>
</comment>
<gene>
    <name evidence="10" type="ORF">Scep_015709</name>
</gene>
<dbReference type="Pfam" id="PF07034">
    <property type="entry name" value="ORC3_N"/>
    <property type="match status" value="2"/>
</dbReference>
<reference evidence="10 11" key="1">
    <citation type="submission" date="2024-01" db="EMBL/GenBank/DDBJ databases">
        <title>Genome assemblies of Stephania.</title>
        <authorList>
            <person name="Yang L."/>
        </authorList>
    </citation>
    <scope>NUCLEOTIDE SEQUENCE [LARGE SCALE GENOMIC DNA]</scope>
    <source>
        <strain evidence="10">JXDWG</strain>
        <tissue evidence="10">Leaf</tissue>
    </source>
</reference>
<dbReference type="CDD" id="cd20704">
    <property type="entry name" value="Orc3"/>
    <property type="match status" value="2"/>
</dbReference>
<dbReference type="GO" id="GO:0005656">
    <property type="term" value="C:nuclear pre-replicative complex"/>
    <property type="evidence" value="ECO:0007669"/>
    <property type="project" value="TreeGrafter"/>
</dbReference>
<evidence type="ECO:0000256" key="2">
    <source>
        <dbReference type="ARBA" id="ARBA00010977"/>
    </source>
</evidence>
<feature type="domain" description="Origin recognition complex subunit 3 N-terminal" evidence="8">
    <location>
        <begin position="47"/>
        <end position="157"/>
    </location>
</feature>
<dbReference type="InterPro" id="IPR045667">
    <property type="entry name" value="ORC3_N"/>
</dbReference>
<keyword evidence="11" id="KW-1185">Reference proteome</keyword>
<dbReference type="GO" id="GO:0005664">
    <property type="term" value="C:nuclear origin of replication recognition complex"/>
    <property type="evidence" value="ECO:0007669"/>
    <property type="project" value="InterPro"/>
</dbReference>
<evidence type="ECO:0000256" key="1">
    <source>
        <dbReference type="ARBA" id="ARBA00004123"/>
    </source>
</evidence>
<evidence type="ECO:0000313" key="11">
    <source>
        <dbReference type="Proteomes" id="UP001419268"/>
    </source>
</evidence>
<dbReference type="PANTHER" id="PTHR12748:SF0">
    <property type="entry name" value="ORIGIN RECOGNITION COMPLEX SUBUNIT 3"/>
    <property type="match status" value="1"/>
</dbReference>
<keyword evidence="3" id="KW-0235">DNA replication</keyword>
<name>A0AAP0P1J5_9MAGN</name>
<dbReference type="AlphaFoldDB" id="A0AAP0P1J5"/>
<feature type="region of interest" description="Disordered" evidence="7">
    <location>
        <begin position="1"/>
        <end position="69"/>
    </location>
</feature>
<evidence type="ECO:0000256" key="4">
    <source>
        <dbReference type="ARBA" id="ARBA00023125"/>
    </source>
</evidence>
<protein>
    <recommendedName>
        <fullName evidence="12">Origin recognition complex subunit 3</fullName>
    </recommendedName>
</protein>
<keyword evidence="4" id="KW-0238">DNA-binding</keyword>
<accession>A0AAP0P1J5</accession>
<dbReference type="GO" id="GO:0003688">
    <property type="term" value="F:DNA replication origin binding"/>
    <property type="evidence" value="ECO:0007669"/>
    <property type="project" value="TreeGrafter"/>
</dbReference>
<dbReference type="PANTHER" id="PTHR12748">
    <property type="entry name" value="ORIGIN RECOGNITION COMPLEX SUBUNIT 3"/>
    <property type="match status" value="1"/>
</dbReference>
<keyword evidence="5" id="KW-0539">Nucleus</keyword>
<evidence type="ECO:0000256" key="6">
    <source>
        <dbReference type="SAM" id="Coils"/>
    </source>
</evidence>
<evidence type="ECO:0000256" key="5">
    <source>
        <dbReference type="ARBA" id="ARBA00023242"/>
    </source>
</evidence>
<evidence type="ECO:0000256" key="3">
    <source>
        <dbReference type="ARBA" id="ARBA00022705"/>
    </source>
</evidence>
<keyword evidence="6" id="KW-0175">Coiled coil</keyword>
<comment type="subcellular location">
    <subcellularLocation>
        <location evidence="1">Nucleus</location>
    </subcellularLocation>
</comment>
<feature type="domain" description="Origin recognition complex subunit 3 winged helix C-terminal" evidence="9">
    <location>
        <begin position="570"/>
        <end position="696"/>
    </location>
</feature>
<proteinExistence type="inferred from homology"/>
<dbReference type="Proteomes" id="UP001419268">
    <property type="component" value="Unassembled WGS sequence"/>
</dbReference>
<evidence type="ECO:0008006" key="12">
    <source>
        <dbReference type="Google" id="ProtNLM"/>
    </source>
</evidence>
<sequence>MAMAASKTPDSPPPSSSTDDGGENNLLPFFVLRKALPQKGDKKGDVKTKRKMNSSASPKSALKSGVGEKFEEDADNRFEQLRIEAFDVVWPKIERSINEVLRNINDNVFNKIHDWICDSFHAIRSARKPSAWQINCPPRHAFEIERMPCGFLSSLDFSGKHGLSGCLQSLLRQLVMASPHSADISILASWYSEPENCDSPLVMIIDEMERCGGLILSDFILMLSEWVVKLPIILIMGITTTADSLRNVLQTNVLQHLRPCTFTLGSPAGKLDAIVEAVFLKNWSGFYIGHEVIGFLRNYFSKQDGTVTSFIRALKIACTKHFLMEPLSFLCQGFVHEDFQGFWTEKRSSLHEPILRYASDLIPSCETSLKTSGITGESLAFGFSQMKKQQKDWVCVLLCLYEVAKLTKVALLDIFCEALDPKLYNLRASPNYFAENVKNLEASSINYNAKKSEIVQLVRQVRSLPAAPLRQLLVAWGKLTQDIAEIHVKLKELENFLEDEEENTKSQECDEAAFRRLKSGCARRGNEKAAALMECMIKSYLRPIECTPLHEIVCFKQVKMLKSALIGDPRRTIQIDLLKSHNYLHYNCGSEGGNSPLRSMHDTAILYTLAQEHGDLINLHDWFQSFKSIILLPRPSKKRKLNPASAKERKQVSEHEDTSEASLQARFCRAVTELQITGLLRMPTKRRPDYVQRVAFGL</sequence>
<dbReference type="GO" id="GO:0031261">
    <property type="term" value="C:DNA replication preinitiation complex"/>
    <property type="evidence" value="ECO:0007669"/>
    <property type="project" value="TreeGrafter"/>
</dbReference>
<dbReference type="GO" id="GO:0006270">
    <property type="term" value="P:DNA replication initiation"/>
    <property type="evidence" value="ECO:0007669"/>
    <property type="project" value="TreeGrafter"/>
</dbReference>
<comment type="caution">
    <text evidence="10">The sequence shown here is derived from an EMBL/GenBank/DDBJ whole genome shotgun (WGS) entry which is preliminary data.</text>
</comment>
<evidence type="ECO:0000256" key="7">
    <source>
        <dbReference type="SAM" id="MobiDB-lite"/>
    </source>
</evidence>
<dbReference type="InterPro" id="IPR040855">
    <property type="entry name" value="ORC_WH_C"/>
</dbReference>